<dbReference type="InterPro" id="IPR010835">
    <property type="entry name" value="DUF1439"/>
</dbReference>
<sequence length="195" mass="20991">MNDLTLTGARRRHVLAAVAPMLLAVVGLSGCAGLGGPRTLELSEAQLLESLSREFPFNSRVLGVLDVVALMPRLKLLPESNRLATEFDLRLGAMPGTRETSGVLGLSYGLRFDPAQQAVVLDAPRIERLNIGNGPGLQQGFAGRVAAGLAEEMLRDVPVYRLKPEDQRKLDAHRLQPGAIRVTSRGLSVELTPKP</sequence>
<keyword evidence="2" id="KW-1185">Reference proteome</keyword>
<dbReference type="AlphaFoldDB" id="A0A0G3BFX5"/>
<evidence type="ECO:0000313" key="1">
    <source>
        <dbReference type="EMBL" id="AKJ28309.1"/>
    </source>
</evidence>
<dbReference type="Gene3D" id="3.15.10.40">
    <property type="entry name" value="Uncharacterised protein PF07273, DUF1439"/>
    <property type="match status" value="1"/>
</dbReference>
<keyword evidence="1" id="KW-0812">Transmembrane</keyword>
<dbReference type="STRING" id="413882.AAW51_1618"/>
<reference evidence="1 2" key="1">
    <citation type="submission" date="2015-05" db="EMBL/GenBank/DDBJ databases">
        <authorList>
            <person name="Tang B."/>
            <person name="Yu Y."/>
        </authorList>
    </citation>
    <scope>NUCLEOTIDE SEQUENCE [LARGE SCALE GENOMIC DNA]</scope>
    <source>
        <strain evidence="1 2">DSM 7029</strain>
    </source>
</reference>
<dbReference type="OrthoDB" id="8895166at2"/>
<dbReference type="KEGG" id="pbh:AAW51_1618"/>
<accession>A0A0G3BFX5</accession>
<name>A0A0G3BFX5_9BURK</name>
<evidence type="ECO:0000313" key="2">
    <source>
        <dbReference type="Proteomes" id="UP000035352"/>
    </source>
</evidence>
<dbReference type="Pfam" id="PF07273">
    <property type="entry name" value="DUF1439"/>
    <property type="match status" value="1"/>
</dbReference>
<dbReference type="EMBL" id="CP011371">
    <property type="protein sequence ID" value="AKJ28309.1"/>
    <property type="molecule type" value="Genomic_DNA"/>
</dbReference>
<gene>
    <name evidence="1" type="ORF">AAW51_1618</name>
</gene>
<dbReference type="RefSeq" id="WP_047194198.1">
    <property type="nucleotide sequence ID" value="NZ_CP011371.1"/>
</dbReference>
<organism evidence="1 2">
    <name type="scientific">Caldimonas brevitalea</name>
    <dbReference type="NCBI Taxonomy" id="413882"/>
    <lineage>
        <taxon>Bacteria</taxon>
        <taxon>Pseudomonadati</taxon>
        <taxon>Pseudomonadota</taxon>
        <taxon>Betaproteobacteria</taxon>
        <taxon>Burkholderiales</taxon>
        <taxon>Sphaerotilaceae</taxon>
        <taxon>Caldimonas</taxon>
    </lineage>
</organism>
<protein>
    <submittedName>
        <fullName evidence="1">Transmembrane protein</fullName>
    </submittedName>
</protein>
<proteinExistence type="predicted"/>
<keyword evidence="1" id="KW-0472">Membrane</keyword>
<dbReference type="Proteomes" id="UP000035352">
    <property type="component" value="Chromosome"/>
</dbReference>